<keyword evidence="1" id="KW-1133">Transmembrane helix</keyword>
<dbReference type="AlphaFoldDB" id="A0A0E9QPQ8"/>
<dbReference type="EMBL" id="GBXM01089661">
    <property type="protein sequence ID" value="JAH18916.1"/>
    <property type="molecule type" value="Transcribed_RNA"/>
</dbReference>
<proteinExistence type="predicted"/>
<name>A0A0E9QPQ8_ANGAN</name>
<keyword evidence="1" id="KW-0472">Membrane</keyword>
<accession>A0A0E9QPQ8</accession>
<evidence type="ECO:0000256" key="1">
    <source>
        <dbReference type="SAM" id="Phobius"/>
    </source>
</evidence>
<reference evidence="2" key="1">
    <citation type="submission" date="2014-11" db="EMBL/GenBank/DDBJ databases">
        <authorList>
            <person name="Amaro Gonzalez C."/>
        </authorList>
    </citation>
    <scope>NUCLEOTIDE SEQUENCE</scope>
</reference>
<feature type="transmembrane region" description="Helical" evidence="1">
    <location>
        <begin position="36"/>
        <end position="56"/>
    </location>
</feature>
<evidence type="ECO:0000313" key="2">
    <source>
        <dbReference type="EMBL" id="JAH18916.1"/>
    </source>
</evidence>
<reference evidence="2" key="2">
    <citation type="journal article" date="2015" name="Fish Shellfish Immunol.">
        <title>Early steps in the European eel (Anguilla anguilla)-Vibrio vulnificus interaction in the gills: Role of the RtxA13 toxin.</title>
        <authorList>
            <person name="Callol A."/>
            <person name="Pajuelo D."/>
            <person name="Ebbesson L."/>
            <person name="Teles M."/>
            <person name="MacKenzie S."/>
            <person name="Amaro C."/>
        </authorList>
    </citation>
    <scope>NUCLEOTIDE SEQUENCE</scope>
</reference>
<sequence length="59" mass="6592">MPRRSAVAGPCLSESLELALSTCNSRRGSEMLHSSILLHATVLFFMCILRMIYFMSLKA</sequence>
<protein>
    <submittedName>
        <fullName evidence="2">Uncharacterized protein</fullName>
    </submittedName>
</protein>
<organism evidence="2">
    <name type="scientific">Anguilla anguilla</name>
    <name type="common">European freshwater eel</name>
    <name type="synonym">Muraena anguilla</name>
    <dbReference type="NCBI Taxonomy" id="7936"/>
    <lineage>
        <taxon>Eukaryota</taxon>
        <taxon>Metazoa</taxon>
        <taxon>Chordata</taxon>
        <taxon>Craniata</taxon>
        <taxon>Vertebrata</taxon>
        <taxon>Euteleostomi</taxon>
        <taxon>Actinopterygii</taxon>
        <taxon>Neopterygii</taxon>
        <taxon>Teleostei</taxon>
        <taxon>Anguilliformes</taxon>
        <taxon>Anguillidae</taxon>
        <taxon>Anguilla</taxon>
    </lineage>
</organism>
<keyword evidence="1" id="KW-0812">Transmembrane</keyword>